<proteinExistence type="predicted"/>
<dbReference type="AlphaFoldDB" id="A0A699T2B0"/>
<reference evidence="1" key="1">
    <citation type="journal article" date="2019" name="Sci. Rep.">
        <title>Draft genome of Tanacetum cinerariifolium, the natural source of mosquito coil.</title>
        <authorList>
            <person name="Yamashiro T."/>
            <person name="Shiraishi A."/>
            <person name="Satake H."/>
            <person name="Nakayama K."/>
        </authorList>
    </citation>
    <scope>NUCLEOTIDE SEQUENCE</scope>
</reference>
<accession>A0A699T2B0</accession>
<protein>
    <submittedName>
        <fullName evidence="1">Uncharacterized protein</fullName>
    </submittedName>
</protein>
<sequence length="33" mass="3778">PVFDDDPYEEEIVSGDVEVNLVFEDEFCLPMGE</sequence>
<feature type="non-terminal residue" evidence="1">
    <location>
        <position position="1"/>
    </location>
</feature>
<dbReference type="EMBL" id="BKCJ011205726">
    <property type="protein sequence ID" value="GFD03543.1"/>
    <property type="molecule type" value="Genomic_DNA"/>
</dbReference>
<organism evidence="1">
    <name type="scientific">Tanacetum cinerariifolium</name>
    <name type="common">Dalmatian daisy</name>
    <name type="synonym">Chrysanthemum cinerariifolium</name>
    <dbReference type="NCBI Taxonomy" id="118510"/>
    <lineage>
        <taxon>Eukaryota</taxon>
        <taxon>Viridiplantae</taxon>
        <taxon>Streptophyta</taxon>
        <taxon>Embryophyta</taxon>
        <taxon>Tracheophyta</taxon>
        <taxon>Spermatophyta</taxon>
        <taxon>Magnoliopsida</taxon>
        <taxon>eudicotyledons</taxon>
        <taxon>Gunneridae</taxon>
        <taxon>Pentapetalae</taxon>
        <taxon>asterids</taxon>
        <taxon>campanulids</taxon>
        <taxon>Asterales</taxon>
        <taxon>Asteraceae</taxon>
        <taxon>Asteroideae</taxon>
        <taxon>Anthemideae</taxon>
        <taxon>Anthemidinae</taxon>
        <taxon>Tanacetum</taxon>
    </lineage>
</organism>
<gene>
    <name evidence="1" type="ORF">Tci_875512</name>
</gene>
<comment type="caution">
    <text evidence="1">The sequence shown here is derived from an EMBL/GenBank/DDBJ whole genome shotgun (WGS) entry which is preliminary data.</text>
</comment>
<name>A0A699T2B0_TANCI</name>
<evidence type="ECO:0000313" key="1">
    <source>
        <dbReference type="EMBL" id="GFD03543.1"/>
    </source>
</evidence>